<dbReference type="GO" id="GO:0016740">
    <property type="term" value="F:transferase activity"/>
    <property type="evidence" value="ECO:0007669"/>
    <property type="project" value="UniProtKB-KW"/>
</dbReference>
<accession>A0ABM8EPY7</accession>
<dbReference type="Proteomes" id="UP001317705">
    <property type="component" value="Chromosome"/>
</dbReference>
<dbReference type="EMBL" id="AP027151">
    <property type="protein sequence ID" value="BDV44520.1"/>
    <property type="molecule type" value="Genomic_DNA"/>
</dbReference>
<keyword evidence="2" id="KW-0808">Transferase</keyword>
<gene>
    <name evidence="2" type="ORF">GURASL_34430</name>
</gene>
<evidence type="ECO:0000313" key="3">
    <source>
        <dbReference type="Proteomes" id="UP001317705"/>
    </source>
</evidence>
<sequence length="803" mass="89885">MKTYKADLHVHSSHSNKPTYWALRKFNCPESFTSPQHLYATARGLGMDYVTITDHNTITGALEIAHLPATFISVEVTAYFPEDNCKVHVVVLDITEAIYRDLMQLRKNIYELTTYLQVRTIAHFLAHPLYAQNEKLTAEHIEKALLLFNIFEVKNGARAGRFNAFTERLLASLTPQRLAHLADKHRLEPVGAEPWRKGMVGGSDDHGGLFIGQARTAVARGETRGEFIAEVLGRRSWAEGDDGDPLTLAHSIYGIGYSFYRERLKRGENRATPFVNALLKRFFAAGAEPMSLVEKIRFFVRKNLPEVYESREGASFEQLLDREARRLLNDPAFLKKIDSETRNRKIFAITSYLANRMIYLYTERLTRVSLKTGLFDLFQSFSTIGLVHLLISPYYVSFHHQHRGKGLMAELDDRFALSGAAGRREKIALFTDTLHEINGVAITIKRLIETARQRGIELTVITASPAETGYADGVMNFRSVGDFVLPEYPEIKLHFPPILDVIDYFEREGFTSIHISTPGTVGLLALLVARLMDIPVAGTYHTDIPQYVKSLTNDEILEKAAWSYMVWFYSQMGEIMVPSASTRAQLIEQGIPAAKTRPLPRWVDPAAFTPARRNPRYWEPYGLGEGVRFLYVGRVSREKNLELLAEAFSAVSETYRGAQLVIVGDGPYKRELEERLAGYPVLFTGYLAGAELQECYASADVFVFPSTTDTFGNVVLEAQASGLPVIVSAAGGPKELMMDGETGLVVEEIDREGLVNAMRFFLNDPATLALMGKQARAFTEAGAAATDDAYSTILRQHHRAANG</sequence>
<dbReference type="SUPFAM" id="SSF53756">
    <property type="entry name" value="UDP-Glycosyltransferase/glycogen phosphorylase"/>
    <property type="match status" value="1"/>
</dbReference>
<reference evidence="2 3" key="1">
    <citation type="submission" date="2022-12" db="EMBL/GenBank/DDBJ databases">
        <title>Polyphasic characterization of Geotalea uranireducens NIT-SL11 newly isolated from a complex of sewage sludge and microbially reduced graphene oxide.</title>
        <authorList>
            <person name="Xie L."/>
            <person name="Yoshida N."/>
            <person name="Meng L."/>
        </authorList>
    </citation>
    <scope>NUCLEOTIDE SEQUENCE [LARGE SCALE GENOMIC DNA]</scope>
    <source>
        <strain evidence="2 3">NIT-SL11</strain>
    </source>
</reference>
<name>A0ABM8EPY7_9BACT</name>
<dbReference type="CDD" id="cd03814">
    <property type="entry name" value="GT4-like"/>
    <property type="match status" value="1"/>
</dbReference>
<proteinExistence type="predicted"/>
<dbReference type="Pfam" id="PF13692">
    <property type="entry name" value="Glyco_trans_1_4"/>
    <property type="match status" value="1"/>
</dbReference>
<dbReference type="Pfam" id="PF13439">
    <property type="entry name" value="Glyco_transf_4"/>
    <property type="match status" value="1"/>
</dbReference>
<evidence type="ECO:0000259" key="1">
    <source>
        <dbReference type="Pfam" id="PF13439"/>
    </source>
</evidence>
<dbReference type="InterPro" id="IPR016195">
    <property type="entry name" value="Pol/histidinol_Pase-like"/>
</dbReference>
<organism evidence="2 3">
    <name type="scientific">Geotalea uraniireducens</name>
    <dbReference type="NCBI Taxonomy" id="351604"/>
    <lineage>
        <taxon>Bacteria</taxon>
        <taxon>Pseudomonadati</taxon>
        <taxon>Thermodesulfobacteriota</taxon>
        <taxon>Desulfuromonadia</taxon>
        <taxon>Geobacterales</taxon>
        <taxon>Geobacteraceae</taxon>
        <taxon>Geotalea</taxon>
    </lineage>
</organism>
<dbReference type="Gene3D" id="3.20.20.140">
    <property type="entry name" value="Metal-dependent hydrolases"/>
    <property type="match status" value="1"/>
</dbReference>
<dbReference type="RefSeq" id="WP_282000618.1">
    <property type="nucleotide sequence ID" value="NZ_AP027151.1"/>
</dbReference>
<keyword evidence="3" id="KW-1185">Reference proteome</keyword>
<dbReference type="InterPro" id="IPR050194">
    <property type="entry name" value="Glycosyltransferase_grp1"/>
</dbReference>
<dbReference type="PANTHER" id="PTHR45947">
    <property type="entry name" value="SULFOQUINOVOSYL TRANSFERASE SQD2"/>
    <property type="match status" value="1"/>
</dbReference>
<protein>
    <submittedName>
        <fullName evidence="2">Glycosyl transferase</fullName>
    </submittedName>
</protein>
<dbReference type="InterPro" id="IPR028098">
    <property type="entry name" value="Glyco_trans_4-like_N"/>
</dbReference>
<dbReference type="PANTHER" id="PTHR45947:SF3">
    <property type="entry name" value="SULFOQUINOVOSYL TRANSFERASE SQD2"/>
    <property type="match status" value="1"/>
</dbReference>
<evidence type="ECO:0000313" key="2">
    <source>
        <dbReference type="EMBL" id="BDV44520.1"/>
    </source>
</evidence>
<feature type="domain" description="Glycosyltransferase subfamily 4-like N-terminal" evidence="1">
    <location>
        <begin position="437"/>
        <end position="606"/>
    </location>
</feature>
<dbReference type="SUPFAM" id="SSF89550">
    <property type="entry name" value="PHP domain-like"/>
    <property type="match status" value="1"/>
</dbReference>
<dbReference type="Gene3D" id="3.40.50.2000">
    <property type="entry name" value="Glycogen Phosphorylase B"/>
    <property type="match status" value="2"/>
</dbReference>